<feature type="binding site" evidence="9">
    <location>
        <position position="94"/>
    </location>
    <ligand>
        <name>Zn(2+)</name>
        <dbReference type="ChEBI" id="CHEBI:29105"/>
    </ligand>
</feature>
<feature type="domain" description="C2H2-type" evidence="11">
    <location>
        <begin position="248"/>
        <end position="275"/>
    </location>
</feature>
<dbReference type="PROSITE" id="PS51915">
    <property type="entry name" value="ZAD"/>
    <property type="match status" value="1"/>
</dbReference>
<name>A0ABN8B772_CHISP</name>
<feature type="binding site" evidence="9">
    <location>
        <position position="48"/>
    </location>
    <ligand>
        <name>Zn(2+)</name>
        <dbReference type="ChEBI" id="CHEBI:29105"/>
    </ligand>
</feature>
<evidence type="ECO:0008006" key="15">
    <source>
        <dbReference type="Google" id="ProtNLM"/>
    </source>
</evidence>
<evidence type="ECO:0000256" key="3">
    <source>
        <dbReference type="ARBA" id="ARBA00022737"/>
    </source>
</evidence>
<dbReference type="Proteomes" id="UP001153292">
    <property type="component" value="Chromosome 2"/>
</dbReference>
<evidence type="ECO:0000313" key="13">
    <source>
        <dbReference type="EMBL" id="CAH0401658.1"/>
    </source>
</evidence>
<evidence type="ECO:0000256" key="5">
    <source>
        <dbReference type="ARBA" id="ARBA00022833"/>
    </source>
</evidence>
<gene>
    <name evidence="13" type="ORF">CHILSU_LOCUS4890</name>
</gene>
<dbReference type="PROSITE" id="PS50157">
    <property type="entry name" value="ZINC_FINGER_C2H2_2"/>
    <property type="match status" value="5"/>
</dbReference>
<feature type="binding site" evidence="9">
    <location>
        <position position="91"/>
    </location>
    <ligand>
        <name>Zn(2+)</name>
        <dbReference type="ChEBI" id="CHEBI:29105"/>
    </ligand>
</feature>
<feature type="domain" description="ZAD" evidence="12">
    <location>
        <begin position="46"/>
        <end position="118"/>
    </location>
</feature>
<dbReference type="PANTHER" id="PTHR24404:SF114">
    <property type="entry name" value="KLUMPFUSS, ISOFORM B-RELATED"/>
    <property type="match status" value="1"/>
</dbReference>
<organism evidence="13 14">
    <name type="scientific">Chilo suppressalis</name>
    <name type="common">Asiatic rice borer moth</name>
    <dbReference type="NCBI Taxonomy" id="168631"/>
    <lineage>
        <taxon>Eukaryota</taxon>
        <taxon>Metazoa</taxon>
        <taxon>Ecdysozoa</taxon>
        <taxon>Arthropoda</taxon>
        <taxon>Hexapoda</taxon>
        <taxon>Insecta</taxon>
        <taxon>Pterygota</taxon>
        <taxon>Neoptera</taxon>
        <taxon>Endopterygota</taxon>
        <taxon>Lepidoptera</taxon>
        <taxon>Glossata</taxon>
        <taxon>Ditrysia</taxon>
        <taxon>Pyraloidea</taxon>
        <taxon>Crambidae</taxon>
        <taxon>Crambinae</taxon>
        <taxon>Chilo</taxon>
    </lineage>
</organism>
<dbReference type="SMART" id="SM00868">
    <property type="entry name" value="zf-AD"/>
    <property type="match status" value="1"/>
</dbReference>
<evidence type="ECO:0000256" key="6">
    <source>
        <dbReference type="ARBA" id="ARBA00023125"/>
    </source>
</evidence>
<dbReference type="InterPro" id="IPR013087">
    <property type="entry name" value="Znf_C2H2_type"/>
</dbReference>
<evidence type="ECO:0000256" key="1">
    <source>
        <dbReference type="ARBA" id="ARBA00004123"/>
    </source>
</evidence>
<keyword evidence="3" id="KW-0677">Repeat</keyword>
<reference evidence="13" key="1">
    <citation type="submission" date="2021-12" db="EMBL/GenBank/DDBJ databases">
        <authorList>
            <person name="King R."/>
        </authorList>
    </citation>
    <scope>NUCLEOTIDE SEQUENCE</scope>
</reference>
<feature type="region of interest" description="Disordered" evidence="10">
    <location>
        <begin position="18"/>
        <end position="41"/>
    </location>
</feature>
<dbReference type="Pfam" id="PF07776">
    <property type="entry name" value="zf-AD"/>
    <property type="match status" value="1"/>
</dbReference>
<accession>A0ABN8B772</accession>
<keyword evidence="14" id="KW-1185">Reference proteome</keyword>
<dbReference type="PROSITE" id="PS00028">
    <property type="entry name" value="ZINC_FINGER_C2H2_1"/>
    <property type="match status" value="5"/>
</dbReference>
<keyword evidence="5 9" id="KW-0862">Zinc</keyword>
<dbReference type="SMART" id="SM00355">
    <property type="entry name" value="ZnF_C2H2"/>
    <property type="match status" value="7"/>
</dbReference>
<dbReference type="SUPFAM" id="SSF57667">
    <property type="entry name" value="beta-beta-alpha zinc fingers"/>
    <property type="match status" value="3"/>
</dbReference>
<feature type="compositionally biased region" description="Low complexity" evidence="10">
    <location>
        <begin position="19"/>
        <end position="28"/>
    </location>
</feature>
<feature type="domain" description="C2H2-type" evidence="11">
    <location>
        <begin position="303"/>
        <end position="331"/>
    </location>
</feature>
<feature type="binding site" evidence="9">
    <location>
        <position position="51"/>
    </location>
    <ligand>
        <name>Zn(2+)</name>
        <dbReference type="ChEBI" id="CHEBI:29105"/>
    </ligand>
</feature>
<dbReference type="Pfam" id="PF00096">
    <property type="entry name" value="zf-C2H2"/>
    <property type="match status" value="5"/>
</dbReference>
<feature type="domain" description="C2H2-type" evidence="11">
    <location>
        <begin position="332"/>
        <end position="360"/>
    </location>
</feature>
<protein>
    <recommendedName>
        <fullName evidence="15">Protein krueppel</fullName>
    </recommendedName>
</protein>
<dbReference type="PANTHER" id="PTHR24404">
    <property type="entry name" value="ZINC FINGER PROTEIN"/>
    <property type="match status" value="1"/>
</dbReference>
<feature type="domain" description="C2H2-type" evidence="11">
    <location>
        <begin position="220"/>
        <end position="247"/>
    </location>
</feature>
<dbReference type="SUPFAM" id="SSF57716">
    <property type="entry name" value="Glucocorticoid receptor-like (DNA-binding domain)"/>
    <property type="match status" value="1"/>
</dbReference>
<proteinExistence type="predicted"/>
<evidence type="ECO:0000256" key="2">
    <source>
        <dbReference type="ARBA" id="ARBA00022723"/>
    </source>
</evidence>
<evidence type="ECO:0000256" key="10">
    <source>
        <dbReference type="SAM" id="MobiDB-lite"/>
    </source>
</evidence>
<evidence type="ECO:0000256" key="4">
    <source>
        <dbReference type="ARBA" id="ARBA00022771"/>
    </source>
</evidence>
<evidence type="ECO:0000313" key="14">
    <source>
        <dbReference type="Proteomes" id="UP001153292"/>
    </source>
</evidence>
<keyword evidence="4 8" id="KW-0863">Zinc-finger</keyword>
<comment type="subcellular location">
    <subcellularLocation>
        <location evidence="1">Nucleus</location>
    </subcellularLocation>
</comment>
<dbReference type="InterPro" id="IPR036236">
    <property type="entry name" value="Znf_C2H2_sf"/>
</dbReference>
<keyword evidence="6" id="KW-0238">DNA-binding</keyword>
<keyword evidence="7" id="KW-0539">Nucleus</keyword>
<dbReference type="EMBL" id="OU963895">
    <property type="protein sequence ID" value="CAH0401658.1"/>
    <property type="molecule type" value="Genomic_DNA"/>
</dbReference>
<dbReference type="Gene3D" id="3.30.160.60">
    <property type="entry name" value="Classic Zinc Finger"/>
    <property type="match status" value="5"/>
</dbReference>
<dbReference type="InterPro" id="IPR012934">
    <property type="entry name" value="Znf_AD"/>
</dbReference>
<sequence>MVGPLLLLKMLHCRKKCQKSSSSHSAKSGLPERRRSKRSHRNFKENSCRVCLKEGDIPIYGDQATDDIPRALSTLAGIEIDEEDTYPKYLCHSCHALLQGAILLRKTAQQSQKVLKKSSKRVLPPSSPINPETSKESNTLSDLGDDLDDNTLDCDEGEEEKKNYFCSRCDIAFASLKEYCDHRLSEDHENKRITCPVCNKSYSAMYYKKHMAIHQPDCPYMCDICGKKFIIQGQFSRHRLTHFFKLPYKCGLCPYRGRFTESLKMHMRIHTGEKPYQCSECAARFVSKSNLNKHMYTHKDHDFKCESCGRGFYTKRNLEMHIKVDHVGIRDHLCNICGKAFGYRKQMMKHQLKVHKRQKLRSGRMPLYLQVEKMGENVET</sequence>
<dbReference type="Gene3D" id="3.40.1800.20">
    <property type="match status" value="1"/>
</dbReference>
<evidence type="ECO:0000256" key="7">
    <source>
        <dbReference type="ARBA" id="ARBA00023242"/>
    </source>
</evidence>
<evidence type="ECO:0000259" key="11">
    <source>
        <dbReference type="PROSITE" id="PS50157"/>
    </source>
</evidence>
<keyword evidence="2 9" id="KW-0479">Metal-binding</keyword>
<evidence type="ECO:0000256" key="9">
    <source>
        <dbReference type="PROSITE-ProRule" id="PRU01263"/>
    </source>
</evidence>
<evidence type="ECO:0000259" key="12">
    <source>
        <dbReference type="PROSITE" id="PS51915"/>
    </source>
</evidence>
<feature type="domain" description="C2H2-type" evidence="11">
    <location>
        <begin position="276"/>
        <end position="303"/>
    </location>
</feature>
<feature type="region of interest" description="Disordered" evidence="10">
    <location>
        <begin position="115"/>
        <end position="147"/>
    </location>
</feature>
<dbReference type="InterPro" id="IPR050589">
    <property type="entry name" value="Ikaros_C2H2-ZF"/>
</dbReference>
<evidence type="ECO:0000256" key="8">
    <source>
        <dbReference type="PROSITE-ProRule" id="PRU00042"/>
    </source>
</evidence>